<keyword evidence="1" id="KW-0472">Membrane</keyword>
<proteinExistence type="predicted"/>
<protein>
    <submittedName>
        <fullName evidence="2">Uncharacterized protein</fullName>
    </submittedName>
</protein>
<gene>
    <name evidence="2" type="ORF">MNB_SUP05-13-643</name>
</gene>
<organism evidence="2">
    <name type="scientific">hydrothermal vent metagenome</name>
    <dbReference type="NCBI Taxonomy" id="652676"/>
    <lineage>
        <taxon>unclassified sequences</taxon>
        <taxon>metagenomes</taxon>
        <taxon>ecological metagenomes</taxon>
    </lineage>
</organism>
<keyword evidence="1" id="KW-0812">Transmembrane</keyword>
<sequence length="111" mass="11771">MDGLLSLLPTDAVAAATFVWTAALVIGLVVSLVVALLLWLIHRQAVIINGVASKIWDTGQMVANNTIHIPILYRINEDVDQILITALSINDGAAAIKKHAEGCDGCPTCLL</sequence>
<dbReference type="EMBL" id="FPHU01000084">
    <property type="protein sequence ID" value="SFV80511.1"/>
    <property type="molecule type" value="Genomic_DNA"/>
</dbReference>
<evidence type="ECO:0000313" key="2">
    <source>
        <dbReference type="EMBL" id="SFV80511.1"/>
    </source>
</evidence>
<accession>A0A1W1DGV1</accession>
<evidence type="ECO:0000256" key="1">
    <source>
        <dbReference type="SAM" id="Phobius"/>
    </source>
</evidence>
<name>A0A1W1DGV1_9ZZZZ</name>
<keyword evidence="1" id="KW-1133">Transmembrane helix</keyword>
<dbReference type="AlphaFoldDB" id="A0A1W1DGV1"/>
<reference evidence="2" key="1">
    <citation type="submission" date="2016-10" db="EMBL/GenBank/DDBJ databases">
        <authorList>
            <person name="de Groot N.N."/>
        </authorList>
    </citation>
    <scope>NUCLEOTIDE SEQUENCE</scope>
</reference>
<feature type="transmembrane region" description="Helical" evidence="1">
    <location>
        <begin position="12"/>
        <end position="41"/>
    </location>
</feature>